<keyword evidence="3" id="KW-1185">Reference proteome</keyword>
<sequence length="188" mass="20488">MSRNTAPLAACQAVARALGWATSIAAMVVMGFIANRWPGKIGSVAGGMIGISIAILNDSWQMVSVTNRAMGFQALTPARAMLHDVVSLAISLGGLVLIIFTGASSTGKKDDDDDRDLQYSSSLDHAHYGVAFTLPSLMNAAHWFLVGVILWRFLFAVWGCYDCVQIATPEQQRLRYRRQMEEAQTYDA</sequence>
<keyword evidence="1" id="KW-0472">Membrane</keyword>
<gene>
    <name evidence="2" type="ORF">IF1G_08999</name>
</gene>
<reference evidence="2 3" key="1">
    <citation type="journal article" date="2019" name="Appl. Microbiol. Biotechnol.">
        <title>Genome sequence of Isaria javanica and comparative genome analysis insights into family S53 peptidase evolution in fungal entomopathogens.</title>
        <authorList>
            <person name="Lin R."/>
            <person name="Zhang X."/>
            <person name="Xin B."/>
            <person name="Zou M."/>
            <person name="Gao Y."/>
            <person name="Qin F."/>
            <person name="Hu Q."/>
            <person name="Xie B."/>
            <person name="Cheng X."/>
        </authorList>
    </citation>
    <scope>NUCLEOTIDE SEQUENCE [LARGE SCALE GENOMIC DNA]</scope>
    <source>
        <strain evidence="2 3">IJ1G</strain>
    </source>
</reference>
<accession>A0A545VRB6</accession>
<proteinExistence type="predicted"/>
<feature type="transmembrane region" description="Helical" evidence="1">
    <location>
        <begin position="41"/>
        <end position="60"/>
    </location>
</feature>
<evidence type="ECO:0000313" key="2">
    <source>
        <dbReference type="EMBL" id="TQV92481.1"/>
    </source>
</evidence>
<name>A0A545VRB6_9HYPO</name>
<dbReference type="Proteomes" id="UP000315783">
    <property type="component" value="Unassembled WGS sequence"/>
</dbReference>
<evidence type="ECO:0000256" key="1">
    <source>
        <dbReference type="SAM" id="Phobius"/>
    </source>
</evidence>
<organism evidence="2 3">
    <name type="scientific">Cordyceps javanica</name>
    <dbReference type="NCBI Taxonomy" id="43265"/>
    <lineage>
        <taxon>Eukaryota</taxon>
        <taxon>Fungi</taxon>
        <taxon>Dikarya</taxon>
        <taxon>Ascomycota</taxon>
        <taxon>Pezizomycotina</taxon>
        <taxon>Sordariomycetes</taxon>
        <taxon>Hypocreomycetidae</taxon>
        <taxon>Hypocreales</taxon>
        <taxon>Cordycipitaceae</taxon>
        <taxon>Cordyceps</taxon>
    </lineage>
</organism>
<comment type="caution">
    <text evidence="2">The sequence shown here is derived from an EMBL/GenBank/DDBJ whole genome shotgun (WGS) entry which is preliminary data.</text>
</comment>
<dbReference type="EMBL" id="SPUK01000015">
    <property type="protein sequence ID" value="TQV92481.1"/>
    <property type="molecule type" value="Genomic_DNA"/>
</dbReference>
<keyword evidence="1" id="KW-0812">Transmembrane</keyword>
<feature type="transmembrane region" description="Helical" evidence="1">
    <location>
        <begin position="81"/>
        <end position="103"/>
    </location>
</feature>
<protein>
    <submittedName>
        <fullName evidence="2">Uncharacterized protein</fullName>
    </submittedName>
</protein>
<dbReference type="OrthoDB" id="4940254at2759"/>
<evidence type="ECO:0000313" key="3">
    <source>
        <dbReference type="Proteomes" id="UP000315783"/>
    </source>
</evidence>
<dbReference type="AlphaFoldDB" id="A0A545VRB6"/>
<keyword evidence="1" id="KW-1133">Transmembrane helix</keyword>